<feature type="compositionally biased region" description="Polar residues" evidence="3">
    <location>
        <begin position="206"/>
        <end position="217"/>
    </location>
</feature>
<evidence type="ECO:0000256" key="1">
    <source>
        <dbReference type="ARBA" id="ARBA00022884"/>
    </source>
</evidence>
<proteinExistence type="predicted"/>
<evidence type="ECO:0000313" key="6">
    <source>
        <dbReference type="Proteomes" id="UP000017836"/>
    </source>
</evidence>
<dbReference type="eggNOG" id="KOG0149">
    <property type="taxonomic scope" value="Eukaryota"/>
</dbReference>
<dbReference type="PANTHER" id="PTHR11176">
    <property type="entry name" value="BOULE-RELATED"/>
    <property type="match status" value="1"/>
</dbReference>
<feature type="region of interest" description="Disordered" evidence="3">
    <location>
        <begin position="87"/>
        <end position="119"/>
    </location>
</feature>
<dbReference type="GO" id="GO:0005634">
    <property type="term" value="C:nucleus"/>
    <property type="evidence" value="ECO:0000318"/>
    <property type="project" value="GO_Central"/>
</dbReference>
<evidence type="ECO:0000313" key="5">
    <source>
        <dbReference type="EMBL" id="ERN14671.1"/>
    </source>
</evidence>
<sequence>MAARFGDTAYTKVFVGGLAWETQAETMREYFDQFGDILEAVVITDKSSGRSKGYGFVTFSEPEAARLACEDPNPVIDGRRTNCNIASFGRPAQPPLTTGRGRAETSYRGPPSYTAGPTTSTPYTYQQGFIYPPYGYAAYNSDYMYHQNVYNPYLSPRFPQMYGGSTTTNPTYPYGYYMHPGASFSGYERYVAHGPRQIQQYPIRPTQVTSDSVSSEGSLHVLQSRPAQFSTTRRAEESLDAVPNSESRN</sequence>
<dbReference type="InterPro" id="IPR012677">
    <property type="entry name" value="Nucleotide-bd_a/b_plait_sf"/>
</dbReference>
<dbReference type="CDD" id="cd12384">
    <property type="entry name" value="RRM_RBM24_RBM38_like"/>
    <property type="match status" value="1"/>
</dbReference>
<dbReference type="GO" id="GO:0003729">
    <property type="term" value="F:mRNA binding"/>
    <property type="evidence" value="ECO:0000318"/>
    <property type="project" value="GO_Central"/>
</dbReference>
<dbReference type="AlphaFoldDB" id="U5CNF4"/>
<dbReference type="EMBL" id="KI392532">
    <property type="protein sequence ID" value="ERN14671.1"/>
    <property type="molecule type" value="Genomic_DNA"/>
</dbReference>
<dbReference type="SMART" id="SM00360">
    <property type="entry name" value="RRM"/>
    <property type="match status" value="1"/>
</dbReference>
<dbReference type="SUPFAM" id="SSF54928">
    <property type="entry name" value="RNA-binding domain, RBD"/>
    <property type="match status" value="1"/>
</dbReference>
<dbReference type="Proteomes" id="UP000017836">
    <property type="component" value="Unassembled WGS sequence"/>
</dbReference>
<gene>
    <name evidence="5" type="ORF">AMTR_s00038p00212100</name>
</gene>
<feature type="domain" description="RRM" evidence="4">
    <location>
        <begin position="11"/>
        <end position="88"/>
    </location>
</feature>
<dbReference type="KEGG" id="atr:18442936"/>
<keyword evidence="1 2" id="KW-0694">RNA-binding</keyword>
<protein>
    <recommendedName>
        <fullName evidence="4">RRM domain-containing protein</fullName>
    </recommendedName>
</protein>
<evidence type="ECO:0000256" key="2">
    <source>
        <dbReference type="PROSITE-ProRule" id="PRU00176"/>
    </source>
</evidence>
<keyword evidence="6" id="KW-1185">Reference proteome</keyword>
<dbReference type="HOGENOM" id="CLU_048669_0_1_1"/>
<reference evidence="6" key="1">
    <citation type="journal article" date="2013" name="Science">
        <title>The Amborella genome and the evolution of flowering plants.</title>
        <authorList>
            <consortium name="Amborella Genome Project"/>
        </authorList>
    </citation>
    <scope>NUCLEOTIDE SEQUENCE [LARGE SCALE GENOMIC DNA]</scope>
</reference>
<evidence type="ECO:0000256" key="3">
    <source>
        <dbReference type="SAM" id="MobiDB-lite"/>
    </source>
</evidence>
<evidence type="ECO:0000259" key="4">
    <source>
        <dbReference type="PROSITE" id="PS50102"/>
    </source>
</evidence>
<dbReference type="STRING" id="13333.U5CNF4"/>
<dbReference type="Gene3D" id="3.30.70.330">
    <property type="match status" value="1"/>
</dbReference>
<dbReference type="Pfam" id="PF00076">
    <property type="entry name" value="RRM_1"/>
    <property type="match status" value="1"/>
</dbReference>
<dbReference type="OrthoDB" id="439808at2759"/>
<dbReference type="PROSITE" id="PS50102">
    <property type="entry name" value="RRM"/>
    <property type="match status" value="1"/>
</dbReference>
<dbReference type="InterPro" id="IPR000504">
    <property type="entry name" value="RRM_dom"/>
</dbReference>
<dbReference type="InterPro" id="IPR035979">
    <property type="entry name" value="RBD_domain_sf"/>
</dbReference>
<dbReference type="PANTHER" id="PTHR11176:SF23">
    <property type="entry name" value="RNA-BINDING (RRM_RBD_RNP MOTIFS) FAMILY PROTEIN"/>
    <property type="match status" value="1"/>
</dbReference>
<name>U5CNF4_AMBTC</name>
<feature type="region of interest" description="Disordered" evidence="3">
    <location>
        <begin position="201"/>
        <end position="249"/>
    </location>
</feature>
<accession>U5CNF4</accession>
<organism evidence="5 6">
    <name type="scientific">Amborella trichopoda</name>
    <dbReference type="NCBI Taxonomy" id="13333"/>
    <lineage>
        <taxon>Eukaryota</taxon>
        <taxon>Viridiplantae</taxon>
        <taxon>Streptophyta</taxon>
        <taxon>Embryophyta</taxon>
        <taxon>Tracheophyta</taxon>
        <taxon>Spermatophyta</taxon>
        <taxon>Magnoliopsida</taxon>
        <taxon>Amborellales</taxon>
        <taxon>Amborellaceae</taxon>
        <taxon>Amborella</taxon>
    </lineage>
</organism>
<dbReference type="Gramene" id="ERN14671">
    <property type="protein sequence ID" value="ERN14671"/>
    <property type="gene ID" value="AMTR_s00038p00212100"/>
</dbReference>